<dbReference type="Gene3D" id="2.40.70.10">
    <property type="entry name" value="Acid Proteases"/>
    <property type="match status" value="1"/>
</dbReference>
<dbReference type="Pfam" id="PF08284">
    <property type="entry name" value="RVP_2"/>
    <property type="match status" value="1"/>
</dbReference>
<proteinExistence type="predicted"/>
<protein>
    <submittedName>
        <fullName evidence="2">Uncharacterized protein</fullName>
    </submittedName>
</protein>
<dbReference type="AlphaFoldDB" id="A0A1U8NFL2"/>
<dbReference type="InterPro" id="IPR032567">
    <property type="entry name" value="RTL1-rel"/>
</dbReference>
<reference evidence="1" key="1">
    <citation type="journal article" date="2020" name="Nat. Genet.">
        <title>Genomic diversifications of five Gossypium allopolyploid species and their impact on cotton improvement.</title>
        <authorList>
            <person name="Chen Z.J."/>
            <person name="Sreedasyam A."/>
            <person name="Ando A."/>
            <person name="Song Q."/>
            <person name="De Santiago L.M."/>
            <person name="Hulse-Kemp A.M."/>
            <person name="Ding M."/>
            <person name="Ye W."/>
            <person name="Kirkbride R.C."/>
            <person name="Jenkins J."/>
            <person name="Plott C."/>
            <person name="Lovell J."/>
            <person name="Lin Y.M."/>
            <person name="Vaughn R."/>
            <person name="Liu B."/>
            <person name="Simpson S."/>
            <person name="Scheffler B.E."/>
            <person name="Wen L."/>
            <person name="Saski C.A."/>
            <person name="Grover C.E."/>
            <person name="Hu G."/>
            <person name="Conover J.L."/>
            <person name="Carlson J.W."/>
            <person name="Shu S."/>
            <person name="Boston L.B."/>
            <person name="Williams M."/>
            <person name="Peterson D.G."/>
            <person name="McGee K."/>
            <person name="Jones D.C."/>
            <person name="Wendel J.F."/>
            <person name="Stelly D.M."/>
            <person name="Grimwood J."/>
            <person name="Schmutz J."/>
        </authorList>
    </citation>
    <scope>NUCLEOTIDE SEQUENCE [LARGE SCALE GENOMIC DNA]</scope>
    <source>
        <strain evidence="1">cv. TM-1</strain>
    </source>
</reference>
<accession>A0A1U8NFL2</accession>
<reference evidence="2" key="2">
    <citation type="submission" date="2025-08" db="UniProtKB">
        <authorList>
            <consortium name="RefSeq"/>
        </authorList>
    </citation>
    <scope>IDENTIFICATION</scope>
</reference>
<dbReference type="RefSeq" id="XP_016737826.1">
    <property type="nucleotide sequence ID" value="XM_016882337.1"/>
</dbReference>
<dbReference type="KEGG" id="ghi:107947799"/>
<name>A0A1U8NFL2_GOSHI</name>
<sequence>MGFLQDIFSREVVGASYVDARMREFLNLRTVAAYEAEFLRLSHYVRGIVVTEYEFYVRFEDGLRRPIKRAKIDGPVRAGDPVVAARPQPCADCGRSHLGECWKKIGTCFRCGSIDHQGRGAPGRGTGNIEARQPTLVYAARHREDSEAPDVITGTFFIHNLPYVALIDIGSTYSYVTCTVSEVLGIQFESTASEMTVLSPLGQSIRVDKLFKDVPLEVQGVVFPANLMELPFGEFDFILGMDWLVKHRAKLDCADKRLVLRTSESEKVAVIRERKDYLSNVISALRAEKLVRKGCEAFLAYINNSKTKSLSVEDVRIVKEFSNVFPEELPDLPPDREVEFEIKLLPGIAPVRFVEGFSVIAAPLTKLLRKGCRLSGQINSKRVLRN</sequence>
<dbReference type="PaxDb" id="3635-A0A1U8NFL2"/>
<dbReference type="Proteomes" id="UP000818029">
    <property type="component" value="Chromosome A08"/>
</dbReference>
<dbReference type="SUPFAM" id="SSF50630">
    <property type="entry name" value="Acid proteases"/>
    <property type="match status" value="1"/>
</dbReference>
<dbReference type="PANTHER" id="PTHR15503">
    <property type="entry name" value="LDOC1 RELATED"/>
    <property type="match status" value="1"/>
</dbReference>
<evidence type="ECO:0000313" key="2">
    <source>
        <dbReference type="RefSeq" id="XP_016737826.1"/>
    </source>
</evidence>
<dbReference type="CDD" id="cd00303">
    <property type="entry name" value="retropepsin_like"/>
    <property type="match status" value="1"/>
</dbReference>
<gene>
    <name evidence="2" type="primary">LOC107947799</name>
</gene>
<dbReference type="InterPro" id="IPR021109">
    <property type="entry name" value="Peptidase_aspartic_dom_sf"/>
</dbReference>
<evidence type="ECO:0000313" key="1">
    <source>
        <dbReference type="Proteomes" id="UP000818029"/>
    </source>
</evidence>
<dbReference type="STRING" id="3635.A0A1U8NFL2"/>
<dbReference type="PANTHER" id="PTHR15503:SF45">
    <property type="entry name" value="RNA-DIRECTED DNA POLYMERASE HOMOLOG"/>
    <property type="match status" value="1"/>
</dbReference>
<dbReference type="GeneID" id="107947799"/>
<keyword evidence="1" id="KW-1185">Reference proteome</keyword>
<organism evidence="1 2">
    <name type="scientific">Gossypium hirsutum</name>
    <name type="common">Upland cotton</name>
    <name type="synonym">Gossypium mexicanum</name>
    <dbReference type="NCBI Taxonomy" id="3635"/>
    <lineage>
        <taxon>Eukaryota</taxon>
        <taxon>Viridiplantae</taxon>
        <taxon>Streptophyta</taxon>
        <taxon>Embryophyta</taxon>
        <taxon>Tracheophyta</taxon>
        <taxon>Spermatophyta</taxon>
        <taxon>Magnoliopsida</taxon>
        <taxon>eudicotyledons</taxon>
        <taxon>Gunneridae</taxon>
        <taxon>Pentapetalae</taxon>
        <taxon>rosids</taxon>
        <taxon>malvids</taxon>
        <taxon>Malvales</taxon>
        <taxon>Malvaceae</taxon>
        <taxon>Malvoideae</taxon>
        <taxon>Gossypium</taxon>
    </lineage>
</organism>